<dbReference type="Pfam" id="PF00005">
    <property type="entry name" value="ABC_tran"/>
    <property type="match status" value="1"/>
</dbReference>
<organism evidence="6 7">
    <name type="scientific">Candidatus Roizmanbacteria bacterium RIFOXYD1_FULL_38_12</name>
    <dbReference type="NCBI Taxonomy" id="1802093"/>
    <lineage>
        <taxon>Bacteria</taxon>
        <taxon>Candidatus Roizmaniibacteriota</taxon>
    </lineage>
</organism>
<sequence>MISLHKITKRFNNKVALNDVTFEAKRGEIVGFLGPNGAGKTTTMRLILGYLTPSSGTVRVNGYNPIEDRIKVLKTVGYLPENNPLYQDMKVNEYISFISSLKHEKHPEQILNMTGLEEVKNVKIEELSRGFKQRVGLASALCGNPDILILDEPTSGLDPIEQEKIRDLIKKLSRQKCIIFSTHILSEIEEIAHKVIIIHKGKKVFDGIKPKNKGSIDKLFKKVVS</sequence>
<accession>A0A1F7L2M1</accession>
<feature type="domain" description="ABC transporter" evidence="5">
    <location>
        <begin position="2"/>
        <end position="225"/>
    </location>
</feature>
<dbReference type="AlphaFoldDB" id="A0A1F7L2M1"/>
<comment type="caution">
    <text evidence="6">The sequence shown here is derived from an EMBL/GenBank/DDBJ whole genome shotgun (WGS) entry which is preliminary data.</text>
</comment>
<dbReference type="SUPFAM" id="SSF52540">
    <property type="entry name" value="P-loop containing nucleoside triphosphate hydrolases"/>
    <property type="match status" value="1"/>
</dbReference>
<reference evidence="6 7" key="1">
    <citation type="journal article" date="2016" name="Nat. Commun.">
        <title>Thousands of microbial genomes shed light on interconnected biogeochemical processes in an aquifer system.</title>
        <authorList>
            <person name="Anantharaman K."/>
            <person name="Brown C.T."/>
            <person name="Hug L.A."/>
            <person name="Sharon I."/>
            <person name="Castelle C.J."/>
            <person name="Probst A.J."/>
            <person name="Thomas B.C."/>
            <person name="Singh A."/>
            <person name="Wilkins M.J."/>
            <person name="Karaoz U."/>
            <person name="Brodie E.L."/>
            <person name="Williams K.H."/>
            <person name="Hubbard S.S."/>
            <person name="Banfield J.F."/>
        </authorList>
    </citation>
    <scope>NUCLEOTIDE SEQUENCE [LARGE SCALE GENOMIC DNA]</scope>
</reference>
<dbReference type="EMBL" id="MGBR01000001">
    <property type="protein sequence ID" value="OGK74284.1"/>
    <property type="molecule type" value="Genomic_DNA"/>
</dbReference>
<gene>
    <name evidence="6" type="ORF">A3K52_05995</name>
</gene>
<dbReference type="InterPro" id="IPR003439">
    <property type="entry name" value="ABC_transporter-like_ATP-bd"/>
</dbReference>
<evidence type="ECO:0000259" key="5">
    <source>
        <dbReference type="PROSITE" id="PS50893"/>
    </source>
</evidence>
<evidence type="ECO:0000256" key="3">
    <source>
        <dbReference type="ARBA" id="ARBA00022741"/>
    </source>
</evidence>
<evidence type="ECO:0000313" key="6">
    <source>
        <dbReference type="EMBL" id="OGK74284.1"/>
    </source>
</evidence>
<dbReference type="InterPro" id="IPR050763">
    <property type="entry name" value="ABC_transporter_ATP-binding"/>
</dbReference>
<dbReference type="GO" id="GO:0005524">
    <property type="term" value="F:ATP binding"/>
    <property type="evidence" value="ECO:0007669"/>
    <property type="project" value="UniProtKB-KW"/>
</dbReference>
<keyword evidence="4" id="KW-0067">ATP-binding</keyword>
<dbReference type="Proteomes" id="UP000177050">
    <property type="component" value="Unassembled WGS sequence"/>
</dbReference>
<comment type="similarity">
    <text evidence="1">Belongs to the ABC transporter superfamily.</text>
</comment>
<proteinExistence type="inferred from homology"/>
<dbReference type="PANTHER" id="PTHR42711">
    <property type="entry name" value="ABC TRANSPORTER ATP-BINDING PROTEIN"/>
    <property type="match status" value="1"/>
</dbReference>
<dbReference type="SMART" id="SM00382">
    <property type="entry name" value="AAA"/>
    <property type="match status" value="1"/>
</dbReference>
<keyword evidence="2" id="KW-0813">Transport</keyword>
<dbReference type="Gene3D" id="3.40.50.300">
    <property type="entry name" value="P-loop containing nucleotide triphosphate hydrolases"/>
    <property type="match status" value="1"/>
</dbReference>
<evidence type="ECO:0000256" key="2">
    <source>
        <dbReference type="ARBA" id="ARBA00022448"/>
    </source>
</evidence>
<dbReference type="PANTHER" id="PTHR42711:SF5">
    <property type="entry name" value="ABC TRANSPORTER ATP-BINDING PROTEIN NATA"/>
    <property type="match status" value="1"/>
</dbReference>
<evidence type="ECO:0000313" key="7">
    <source>
        <dbReference type="Proteomes" id="UP000177050"/>
    </source>
</evidence>
<dbReference type="InterPro" id="IPR027417">
    <property type="entry name" value="P-loop_NTPase"/>
</dbReference>
<protein>
    <recommendedName>
        <fullName evidence="5">ABC transporter domain-containing protein</fullName>
    </recommendedName>
</protein>
<name>A0A1F7L2M1_9BACT</name>
<dbReference type="GO" id="GO:0016887">
    <property type="term" value="F:ATP hydrolysis activity"/>
    <property type="evidence" value="ECO:0007669"/>
    <property type="project" value="InterPro"/>
</dbReference>
<evidence type="ECO:0000256" key="1">
    <source>
        <dbReference type="ARBA" id="ARBA00005417"/>
    </source>
</evidence>
<evidence type="ECO:0000256" key="4">
    <source>
        <dbReference type="ARBA" id="ARBA00022840"/>
    </source>
</evidence>
<dbReference type="InterPro" id="IPR003593">
    <property type="entry name" value="AAA+_ATPase"/>
</dbReference>
<keyword evidence="3" id="KW-0547">Nucleotide-binding</keyword>
<dbReference type="CDD" id="cd03230">
    <property type="entry name" value="ABC_DR_subfamily_A"/>
    <property type="match status" value="1"/>
</dbReference>
<dbReference type="PROSITE" id="PS50893">
    <property type="entry name" value="ABC_TRANSPORTER_2"/>
    <property type="match status" value="1"/>
</dbReference>